<feature type="transmembrane region" description="Helical" evidence="1">
    <location>
        <begin position="87"/>
        <end position="106"/>
    </location>
</feature>
<feature type="transmembrane region" description="Helical" evidence="1">
    <location>
        <begin position="291"/>
        <end position="313"/>
    </location>
</feature>
<organism evidence="3 4">
    <name type="scientific">Allohahella marinimesophila</name>
    <dbReference type="NCBI Taxonomy" id="1054972"/>
    <lineage>
        <taxon>Bacteria</taxon>
        <taxon>Pseudomonadati</taxon>
        <taxon>Pseudomonadota</taxon>
        <taxon>Gammaproteobacteria</taxon>
        <taxon>Oceanospirillales</taxon>
        <taxon>Hahellaceae</taxon>
        <taxon>Allohahella</taxon>
    </lineage>
</organism>
<dbReference type="InterPro" id="IPR009875">
    <property type="entry name" value="PilZ_domain"/>
</dbReference>
<proteinExistence type="predicted"/>
<evidence type="ECO:0000256" key="1">
    <source>
        <dbReference type="SAM" id="Phobius"/>
    </source>
</evidence>
<keyword evidence="1" id="KW-1133">Transmembrane helix</keyword>
<evidence type="ECO:0000313" key="3">
    <source>
        <dbReference type="EMBL" id="GAA3955283.1"/>
    </source>
</evidence>
<keyword evidence="1" id="KW-0472">Membrane</keyword>
<dbReference type="EMBL" id="BAABBO010000007">
    <property type="protein sequence ID" value="GAA3955283.1"/>
    <property type="molecule type" value="Genomic_DNA"/>
</dbReference>
<dbReference type="RefSeq" id="WP_344804378.1">
    <property type="nucleotide sequence ID" value="NZ_BAABBO010000007.1"/>
</dbReference>
<feature type="transmembrane region" description="Helical" evidence="1">
    <location>
        <begin position="45"/>
        <end position="63"/>
    </location>
</feature>
<feature type="transmembrane region" description="Helical" evidence="1">
    <location>
        <begin position="426"/>
        <end position="447"/>
    </location>
</feature>
<name>A0ABP7NWG8_9GAMM</name>
<dbReference type="Gene3D" id="2.40.10.220">
    <property type="entry name" value="predicted glycosyltransferase like domains"/>
    <property type="match status" value="1"/>
</dbReference>
<sequence length="591" mass="66544">MVAIHILASAVILFLVILPRFNRWPGNESERFSGKPSEYISRGKYFLYSSIYLSTFVLFAFALSQLENAEAISASITQTIPSQFTDILGNSSFTAFLIMLTALLAVPRINEVDERWRSTLFSLARLPRDALELKVRLSASLWKINLDGQRMQAIIDRFTGDSDGIFWQTVVDGQGDQQTSPLGKALLKSLYLAAINHLLHPTTPDIEDLTRIEKRLAELATILPRVSTDTSRTQLHEYQMELDNLTDDLTEILAKNAVRHYPDGNRRHSMLLQYGLVIEYLDHKEPDYQPFILAIAGMLAACVVVITLGLLAFDEAGVSPPGRPGAASWFELERITGWSLGGWTSYVIAALFGIFFNEVISRKLGPGNWIAYLLAFLFGTLGAGIFFTLARENFSPPFVWLSISFGLFSAVTIASCNRHYETSREVIVKAVQISIAYGLITGLLQLLTHLSFRGMETTGINVAAFLLFGFFRGFAVAFLLSYLFLEHERHRVVEPQRKNPRLRFRRKIEGVIGGSKTALYIRDLSEKGTLAKVPSEAAIREGDDVRLQFGFTDLRGRILSVKNHLARIRFNDEDQNLHQLRTYIHERLKEA</sequence>
<evidence type="ECO:0000313" key="4">
    <source>
        <dbReference type="Proteomes" id="UP001501337"/>
    </source>
</evidence>
<dbReference type="Proteomes" id="UP001501337">
    <property type="component" value="Unassembled WGS sequence"/>
</dbReference>
<feature type="transmembrane region" description="Helical" evidence="1">
    <location>
        <begin position="6"/>
        <end position="24"/>
    </location>
</feature>
<accession>A0ABP7NWG8</accession>
<feature type="transmembrane region" description="Helical" evidence="1">
    <location>
        <begin position="397"/>
        <end position="414"/>
    </location>
</feature>
<feature type="transmembrane region" description="Helical" evidence="1">
    <location>
        <begin position="369"/>
        <end position="391"/>
    </location>
</feature>
<feature type="domain" description="PilZ" evidence="2">
    <location>
        <begin position="496"/>
        <end position="584"/>
    </location>
</feature>
<dbReference type="Pfam" id="PF07238">
    <property type="entry name" value="PilZ"/>
    <property type="match status" value="1"/>
</dbReference>
<evidence type="ECO:0000259" key="2">
    <source>
        <dbReference type="Pfam" id="PF07238"/>
    </source>
</evidence>
<feature type="transmembrane region" description="Helical" evidence="1">
    <location>
        <begin position="459"/>
        <end position="485"/>
    </location>
</feature>
<keyword evidence="1" id="KW-0812">Transmembrane</keyword>
<keyword evidence="4" id="KW-1185">Reference proteome</keyword>
<comment type="caution">
    <text evidence="3">The sequence shown here is derived from an EMBL/GenBank/DDBJ whole genome shotgun (WGS) entry which is preliminary data.</text>
</comment>
<reference evidence="4" key="1">
    <citation type="journal article" date="2019" name="Int. J. Syst. Evol. Microbiol.">
        <title>The Global Catalogue of Microorganisms (GCM) 10K type strain sequencing project: providing services to taxonomists for standard genome sequencing and annotation.</title>
        <authorList>
            <consortium name="The Broad Institute Genomics Platform"/>
            <consortium name="The Broad Institute Genome Sequencing Center for Infectious Disease"/>
            <person name="Wu L."/>
            <person name="Ma J."/>
        </authorList>
    </citation>
    <scope>NUCLEOTIDE SEQUENCE [LARGE SCALE GENOMIC DNA]</scope>
    <source>
        <strain evidence="4">JCM 17555</strain>
    </source>
</reference>
<feature type="transmembrane region" description="Helical" evidence="1">
    <location>
        <begin position="338"/>
        <end position="357"/>
    </location>
</feature>
<protein>
    <recommendedName>
        <fullName evidence="2">PilZ domain-containing protein</fullName>
    </recommendedName>
</protein>
<gene>
    <name evidence="3" type="ORF">GCM10022278_12340</name>
</gene>
<dbReference type="SUPFAM" id="SSF141371">
    <property type="entry name" value="PilZ domain-like"/>
    <property type="match status" value="1"/>
</dbReference>